<evidence type="ECO:0000256" key="6">
    <source>
        <dbReference type="PROSITE-ProRule" id="PRU00169"/>
    </source>
</evidence>
<proteinExistence type="predicted"/>
<feature type="modified residue" description="4-aspartylphosphate" evidence="6">
    <location>
        <position position="815"/>
    </location>
</feature>
<dbReference type="Gene3D" id="3.30.565.10">
    <property type="entry name" value="Histidine kinase-like ATPase, C-terminal domain"/>
    <property type="match status" value="1"/>
</dbReference>
<dbReference type="InterPro" id="IPR036890">
    <property type="entry name" value="HATPase_C_sf"/>
</dbReference>
<evidence type="ECO:0000313" key="10">
    <source>
        <dbReference type="EMBL" id="CAH0537561.1"/>
    </source>
</evidence>
<keyword evidence="4" id="KW-0378">Hydrolase</keyword>
<dbReference type="Pfam" id="PF00072">
    <property type="entry name" value="Response_reg"/>
    <property type="match status" value="1"/>
</dbReference>
<dbReference type="Gene3D" id="3.40.50.2300">
    <property type="match status" value="1"/>
</dbReference>
<dbReference type="InterPro" id="IPR003594">
    <property type="entry name" value="HATPase_dom"/>
</dbReference>
<dbReference type="PRINTS" id="PR00344">
    <property type="entry name" value="BCTRLSENSOR"/>
</dbReference>
<protein>
    <recommendedName>
        <fullName evidence="2">histidine kinase</fullName>
        <ecNumber evidence="2">2.7.13.3</ecNumber>
    </recommendedName>
</protein>
<keyword evidence="10" id="KW-0418">Kinase</keyword>
<keyword evidence="7" id="KW-1133">Transmembrane helix</keyword>
<dbReference type="PANTHER" id="PTHR45339:SF1">
    <property type="entry name" value="HYBRID SIGNAL TRANSDUCTION HISTIDINE KINASE J"/>
    <property type="match status" value="1"/>
</dbReference>
<sequence length="889" mass="100300">MVINKMSVRRRLLLLCFTMVTLIVCFSGYLIVQIREQLHAHTVTVEKVVVLSELTLLNKNLYQLLSNKLSGKAVDAALLSVDENIQSIKSNLHSEKHTHHGIVGTGSSEKLFALLDKIPLLVQDVKHTKNEKELFHLGEKAFEVLYNINIDVSEHDSHITSDHLHSSDIVLNTLRWLYYWMECEAWLVQEMIVSPAGRSDYFRQYVKASELQKQYFNKYISSGARSEHLKQVAGLFANTNFHKSELIRDRILSGQAIKNDLDGYIKMIEARNQLIERQTQDFHDHFKLELEAHIEQNRRQIIYVTLVLVSLLAFTFYLSLSTLFRINSKLGEILNIFGKLKSGDYEWKMKADGGDEFTSFAKSLNKITRDLNCYQSKLISAKESAEQANKLKSSFLASMSHEIRTPLNGIIGMTEILAESDLKQSQQEIIRDIDTSSQTLLVLLNDILDLSKIESGNLALSLANIDIRELIYEALNMVLVRASKQDVELGVDIDLDIPPILSIDGYRFKQVLLNLLTNAVKFTHRGIVNIEAELMSKESGSWLAIRVIDTGTGIDKHKQKAIFEPFTQENSTITQRFGGTGLGLAICRQLVELMGGTIKVDSTHGMGSCFEFEIPFEEPHEQPCRASISLNTLVIANGSSYTSLIERECQYYSIPYYVVESASEAVDMQYQVDLIIYCTDSHQNVSQDVAAIRAKYCGIEIVAFQHHLHFSPELACMVTPKLTLPIMGNRFKTVVENIAAQIKQPVLSGNINKFSYEVAEENSAKVLIVEDNLMNQKIASFFLEKAGMDYTIVSNGQEAVHAVQAGGKFIAVLMDCMMPIMDGLTATKKIRQWETEQGKQKLPIIALTASVLQEEIESCFEAGMDAYLPKPYKSQQLFDVFSELNVCRP</sequence>
<evidence type="ECO:0000259" key="9">
    <source>
        <dbReference type="PROSITE" id="PS50110"/>
    </source>
</evidence>
<gene>
    <name evidence="10" type="primary">rcsC_10</name>
    <name evidence="10" type="ORF">VMF7928_01173</name>
</gene>
<feature type="domain" description="Histidine kinase" evidence="8">
    <location>
        <begin position="398"/>
        <end position="618"/>
    </location>
</feature>
<evidence type="ECO:0000259" key="8">
    <source>
        <dbReference type="PROSITE" id="PS50109"/>
    </source>
</evidence>
<dbReference type="InterPro" id="IPR036097">
    <property type="entry name" value="HisK_dim/P_sf"/>
</dbReference>
<dbReference type="SMART" id="SM00388">
    <property type="entry name" value="HisKA"/>
    <property type="match status" value="1"/>
</dbReference>
<dbReference type="PROSITE" id="PS50110">
    <property type="entry name" value="RESPONSE_REGULATORY"/>
    <property type="match status" value="1"/>
</dbReference>
<keyword evidence="11" id="KW-1185">Reference proteome</keyword>
<dbReference type="Pfam" id="PF00512">
    <property type="entry name" value="HisKA"/>
    <property type="match status" value="1"/>
</dbReference>
<dbReference type="InterPro" id="IPR011006">
    <property type="entry name" value="CheY-like_superfamily"/>
</dbReference>
<dbReference type="SMART" id="SM00448">
    <property type="entry name" value="REC"/>
    <property type="match status" value="1"/>
</dbReference>
<dbReference type="Pfam" id="PF02518">
    <property type="entry name" value="HATPase_c"/>
    <property type="match status" value="1"/>
</dbReference>
<dbReference type="InterPro" id="IPR003661">
    <property type="entry name" value="HisK_dim/P_dom"/>
</dbReference>
<dbReference type="GO" id="GO:0004673">
    <property type="term" value="F:protein histidine kinase activity"/>
    <property type="evidence" value="ECO:0007669"/>
    <property type="project" value="UniProtKB-EC"/>
</dbReference>
<dbReference type="InterPro" id="IPR004358">
    <property type="entry name" value="Sig_transdc_His_kin-like_C"/>
</dbReference>
<keyword evidence="3 6" id="KW-0597">Phosphoprotein</keyword>
<evidence type="ECO:0000256" key="1">
    <source>
        <dbReference type="ARBA" id="ARBA00000085"/>
    </source>
</evidence>
<evidence type="ECO:0000256" key="7">
    <source>
        <dbReference type="SAM" id="Phobius"/>
    </source>
</evidence>
<keyword evidence="7" id="KW-0472">Membrane</keyword>
<evidence type="ECO:0000256" key="2">
    <source>
        <dbReference type="ARBA" id="ARBA00012438"/>
    </source>
</evidence>
<dbReference type="RefSeq" id="WP_237360526.1">
    <property type="nucleotide sequence ID" value="NZ_CAKLDM010000001.1"/>
</dbReference>
<dbReference type="Gene3D" id="6.10.340.10">
    <property type="match status" value="1"/>
</dbReference>
<keyword evidence="7" id="KW-0812">Transmembrane</keyword>
<comment type="catalytic activity">
    <reaction evidence="1">
        <text>ATP + protein L-histidine = ADP + protein N-phospho-L-histidine.</text>
        <dbReference type="EC" id="2.7.13.3"/>
    </reaction>
</comment>
<dbReference type="PROSITE" id="PS50109">
    <property type="entry name" value="HIS_KIN"/>
    <property type="match status" value="1"/>
</dbReference>
<evidence type="ECO:0000256" key="4">
    <source>
        <dbReference type="ARBA" id="ARBA00022801"/>
    </source>
</evidence>
<dbReference type="SUPFAM" id="SSF55874">
    <property type="entry name" value="ATPase domain of HSP90 chaperone/DNA topoisomerase II/histidine kinase"/>
    <property type="match status" value="1"/>
</dbReference>
<dbReference type="CDD" id="cd17546">
    <property type="entry name" value="REC_hyHK_CKI1_RcsC-like"/>
    <property type="match status" value="1"/>
</dbReference>
<dbReference type="EMBL" id="CAKLDM010000001">
    <property type="protein sequence ID" value="CAH0537561.1"/>
    <property type="molecule type" value="Genomic_DNA"/>
</dbReference>
<feature type="transmembrane region" description="Helical" evidence="7">
    <location>
        <begin position="12"/>
        <end position="32"/>
    </location>
</feature>
<keyword evidence="10" id="KW-0808">Transferase</keyword>
<dbReference type="Proteomes" id="UP000838748">
    <property type="component" value="Unassembled WGS sequence"/>
</dbReference>
<dbReference type="EC" id="2.7.13.3" evidence="2"/>
<dbReference type="InterPro" id="IPR001789">
    <property type="entry name" value="Sig_transdc_resp-reg_receiver"/>
</dbReference>
<organism evidence="10 11">
    <name type="scientific">Vibrio marisflavi CECT 7928</name>
    <dbReference type="NCBI Taxonomy" id="634439"/>
    <lineage>
        <taxon>Bacteria</taxon>
        <taxon>Pseudomonadati</taxon>
        <taxon>Pseudomonadota</taxon>
        <taxon>Gammaproteobacteria</taxon>
        <taxon>Vibrionales</taxon>
        <taxon>Vibrionaceae</taxon>
        <taxon>Vibrio</taxon>
    </lineage>
</organism>
<dbReference type="CDD" id="cd16922">
    <property type="entry name" value="HATPase_EvgS-ArcB-TorS-like"/>
    <property type="match status" value="1"/>
</dbReference>
<dbReference type="Gene3D" id="1.10.287.130">
    <property type="match status" value="1"/>
</dbReference>
<feature type="domain" description="Response regulatory" evidence="9">
    <location>
        <begin position="765"/>
        <end position="885"/>
    </location>
</feature>
<dbReference type="PANTHER" id="PTHR45339">
    <property type="entry name" value="HYBRID SIGNAL TRANSDUCTION HISTIDINE KINASE J"/>
    <property type="match status" value="1"/>
</dbReference>
<name>A0ABN8E3P7_9VIBR</name>
<evidence type="ECO:0000256" key="5">
    <source>
        <dbReference type="ARBA" id="ARBA00023012"/>
    </source>
</evidence>
<reference evidence="10" key="1">
    <citation type="submission" date="2021-11" db="EMBL/GenBank/DDBJ databases">
        <authorList>
            <person name="Rodrigo-Torres L."/>
            <person name="Arahal R. D."/>
            <person name="Lucena T."/>
        </authorList>
    </citation>
    <scope>NUCLEOTIDE SEQUENCE</scope>
    <source>
        <strain evidence="10">CECT 7928</strain>
    </source>
</reference>
<dbReference type="SMART" id="SM00387">
    <property type="entry name" value="HATPase_c"/>
    <property type="match status" value="1"/>
</dbReference>
<evidence type="ECO:0000256" key="3">
    <source>
        <dbReference type="ARBA" id="ARBA00022553"/>
    </source>
</evidence>
<keyword evidence="5" id="KW-0902">Two-component regulatory system</keyword>
<dbReference type="SUPFAM" id="SSF52172">
    <property type="entry name" value="CheY-like"/>
    <property type="match status" value="1"/>
</dbReference>
<comment type="caution">
    <text evidence="10">The sequence shown here is derived from an EMBL/GenBank/DDBJ whole genome shotgun (WGS) entry which is preliminary data.</text>
</comment>
<dbReference type="InterPro" id="IPR005467">
    <property type="entry name" value="His_kinase_dom"/>
</dbReference>
<accession>A0ABN8E3P7</accession>
<dbReference type="CDD" id="cd00082">
    <property type="entry name" value="HisKA"/>
    <property type="match status" value="1"/>
</dbReference>
<dbReference type="SUPFAM" id="SSF47384">
    <property type="entry name" value="Homodimeric domain of signal transducing histidine kinase"/>
    <property type="match status" value="1"/>
</dbReference>
<evidence type="ECO:0000313" key="11">
    <source>
        <dbReference type="Proteomes" id="UP000838748"/>
    </source>
</evidence>